<dbReference type="InterPro" id="IPR003593">
    <property type="entry name" value="AAA+_ATPase"/>
</dbReference>
<comment type="caution">
    <text evidence="2">The sequence shown here is derived from an EMBL/GenBank/DDBJ whole genome shotgun (WGS) entry which is preliminary data.</text>
</comment>
<reference evidence="3" key="1">
    <citation type="journal article" date="2021" name="ISME J.">
        <title>Evolutionary origin and ecological implication of a unique nif island in free-living Bradyrhizobium lineages.</title>
        <authorList>
            <person name="Tao J."/>
        </authorList>
    </citation>
    <scope>NUCLEOTIDE SEQUENCE [LARGE SCALE GENOMIC DNA]</scope>
    <source>
        <strain evidence="3">SZCCT0094</strain>
    </source>
</reference>
<evidence type="ECO:0000259" key="1">
    <source>
        <dbReference type="SMART" id="SM00382"/>
    </source>
</evidence>
<sequence>MKLSRVEITHFRCFESLPIALQPDVNIIVGANGAGKSSVLDAIAIALYEIVAANGAGGQRQRTQQNATLKPTDIYIDRNAADPSVGRKPFVQVRAQATDFYAVGEFAARTLIPDDSAPILEWSQHIVFTPPNNFSYASSASEQLSQLARYFRAVWQEINTSGPQALIPLPAVAYYRARRRINGMPELSGIFKGAQGRVEAYVNAMDAGESFASMCQWLYLRENEELRARASNKAAKAAELPDLHAVREVLKKSIAGVERVYFDGNPPRLMVDLGSQDGEHQVMELGQLSDGYRNLLALFLDFARRLVQANPTWPNPLEAPGILLIDEIELHLHPRWQQTVIPSLRSAFPNTQLIITTHSPAVLTTVRREHIHLLTSEHEFESLPDDVGTYGAENSRVLAEVFGTHARPPSVDTTQKLQRYLRLVEERKQDGDEARALRAELEDALGKSDPDLRRADLRVRQIEALGKR</sequence>
<dbReference type="Proteomes" id="UP001314635">
    <property type="component" value="Unassembled WGS sequence"/>
</dbReference>
<organism evidence="2 3">
    <name type="scientific">Bradyrhizobium denitrificans</name>
    <dbReference type="NCBI Taxonomy" id="2734912"/>
    <lineage>
        <taxon>Bacteria</taxon>
        <taxon>Pseudomonadati</taxon>
        <taxon>Pseudomonadota</taxon>
        <taxon>Alphaproteobacteria</taxon>
        <taxon>Hyphomicrobiales</taxon>
        <taxon>Nitrobacteraceae</taxon>
        <taxon>Bradyrhizobium</taxon>
    </lineage>
</organism>
<dbReference type="PANTHER" id="PTHR32182:SF23">
    <property type="entry name" value="ATP BINDING PROTEIN"/>
    <property type="match status" value="1"/>
</dbReference>
<protein>
    <submittedName>
        <fullName evidence="2">AAA family ATPase</fullName>
    </submittedName>
</protein>
<dbReference type="EMBL" id="JAFCLK010000041">
    <property type="protein sequence ID" value="MBR1140434.1"/>
    <property type="molecule type" value="Genomic_DNA"/>
</dbReference>
<gene>
    <name evidence="2" type="ORF">JQ619_32230</name>
</gene>
<keyword evidence="3" id="KW-1185">Reference proteome</keyword>
<accession>A0ABS5GGH9</accession>
<dbReference type="Gene3D" id="3.40.50.300">
    <property type="entry name" value="P-loop containing nucleotide triphosphate hydrolases"/>
    <property type="match status" value="2"/>
</dbReference>
<dbReference type="SUPFAM" id="SSF52540">
    <property type="entry name" value="P-loop containing nucleoside triphosphate hydrolases"/>
    <property type="match status" value="1"/>
</dbReference>
<evidence type="ECO:0000313" key="3">
    <source>
        <dbReference type="Proteomes" id="UP001314635"/>
    </source>
</evidence>
<evidence type="ECO:0000313" key="2">
    <source>
        <dbReference type="EMBL" id="MBR1140434.1"/>
    </source>
</evidence>
<dbReference type="Pfam" id="PF13476">
    <property type="entry name" value="AAA_23"/>
    <property type="match status" value="1"/>
</dbReference>
<feature type="domain" description="AAA+ ATPase" evidence="1">
    <location>
        <begin position="22"/>
        <end position="377"/>
    </location>
</feature>
<dbReference type="RefSeq" id="WP_172236130.1">
    <property type="nucleotide sequence ID" value="NZ_JABFDP010000006.1"/>
</dbReference>
<dbReference type="InterPro" id="IPR027417">
    <property type="entry name" value="P-loop_NTPase"/>
</dbReference>
<dbReference type="InterPro" id="IPR003959">
    <property type="entry name" value="ATPase_AAA_core"/>
</dbReference>
<dbReference type="Pfam" id="PF13304">
    <property type="entry name" value="AAA_21"/>
    <property type="match status" value="1"/>
</dbReference>
<dbReference type="InterPro" id="IPR038729">
    <property type="entry name" value="Rad50/SbcC_AAA"/>
</dbReference>
<dbReference type="PANTHER" id="PTHR32182">
    <property type="entry name" value="DNA REPLICATION AND REPAIR PROTEIN RECF"/>
    <property type="match status" value="1"/>
</dbReference>
<dbReference type="CDD" id="cd00267">
    <property type="entry name" value="ABC_ATPase"/>
    <property type="match status" value="1"/>
</dbReference>
<name>A0ABS5GGH9_9BRAD</name>
<dbReference type="SMART" id="SM00382">
    <property type="entry name" value="AAA"/>
    <property type="match status" value="1"/>
</dbReference>
<proteinExistence type="predicted"/>